<evidence type="ECO:0000256" key="3">
    <source>
        <dbReference type="ARBA" id="ARBA00023082"/>
    </source>
</evidence>
<dbReference type="GO" id="GO:0016987">
    <property type="term" value="F:sigma factor activity"/>
    <property type="evidence" value="ECO:0007669"/>
    <property type="project" value="UniProtKB-KW"/>
</dbReference>
<dbReference type="Pfam" id="PF04545">
    <property type="entry name" value="Sigma70_r4"/>
    <property type="match status" value="1"/>
</dbReference>
<accession>A0A9X2KRQ2</accession>
<sequence>MELESQHVKLLCATAEGDRRAFAKLYQATSGKLYAVCLQLLQRRDLAEEAMQEAYVKVWHNAADYHNDKGSVLVWMVSIARYRALDILRSASYRRETRESVQEQADSSGPQGALFEQRDKVRIDECMDTLEDGQRQMIQLAYFRGLTHAELTEHTGSPLGTIKSWIRRGLQKLKRCLEP</sequence>
<protein>
    <submittedName>
        <fullName evidence="8">Sigma-70 family RNA polymerase sigma factor</fullName>
    </submittedName>
</protein>
<dbReference type="CDD" id="cd06171">
    <property type="entry name" value="Sigma70_r4"/>
    <property type="match status" value="1"/>
</dbReference>
<dbReference type="PANTHER" id="PTHR43133:SF62">
    <property type="entry name" value="RNA POLYMERASE SIGMA FACTOR SIGZ"/>
    <property type="match status" value="1"/>
</dbReference>
<evidence type="ECO:0000256" key="1">
    <source>
        <dbReference type="ARBA" id="ARBA00010641"/>
    </source>
</evidence>
<evidence type="ECO:0000256" key="5">
    <source>
        <dbReference type="ARBA" id="ARBA00023163"/>
    </source>
</evidence>
<dbReference type="InterPro" id="IPR007630">
    <property type="entry name" value="RNA_pol_sigma70_r4"/>
</dbReference>
<keyword evidence="5" id="KW-0804">Transcription</keyword>
<name>A0A9X2KRQ2_9GAMM</name>
<dbReference type="RefSeq" id="WP_253966381.1">
    <property type="nucleotide sequence ID" value="NZ_JAMFTH010000001.1"/>
</dbReference>
<dbReference type="Pfam" id="PF04542">
    <property type="entry name" value="Sigma70_r2"/>
    <property type="match status" value="1"/>
</dbReference>
<dbReference type="EMBL" id="JAMFTH010000001">
    <property type="protein sequence ID" value="MCP8898091.1"/>
    <property type="molecule type" value="Genomic_DNA"/>
</dbReference>
<organism evidence="8 9">
    <name type="scientific">Gilvimarinus xylanilyticus</name>
    <dbReference type="NCBI Taxonomy" id="2944139"/>
    <lineage>
        <taxon>Bacteria</taxon>
        <taxon>Pseudomonadati</taxon>
        <taxon>Pseudomonadota</taxon>
        <taxon>Gammaproteobacteria</taxon>
        <taxon>Cellvibrionales</taxon>
        <taxon>Cellvibrionaceae</taxon>
        <taxon>Gilvimarinus</taxon>
    </lineage>
</organism>
<reference evidence="8" key="2">
    <citation type="submission" date="2023-01" db="EMBL/GenBank/DDBJ databases">
        <title>Gilvimarinus xylanilyticus HB14 isolated from Caulerpa lentillifera aquaculture base in Hainan, China.</title>
        <authorList>
            <person name="Zhang Y.-J."/>
        </authorList>
    </citation>
    <scope>NUCLEOTIDE SEQUENCE</scope>
    <source>
        <strain evidence="8">HB14</strain>
    </source>
</reference>
<dbReference type="InterPro" id="IPR007627">
    <property type="entry name" value="RNA_pol_sigma70_r2"/>
</dbReference>
<dbReference type="SUPFAM" id="SSF88946">
    <property type="entry name" value="Sigma2 domain of RNA polymerase sigma factors"/>
    <property type="match status" value="1"/>
</dbReference>
<evidence type="ECO:0000259" key="6">
    <source>
        <dbReference type="Pfam" id="PF04542"/>
    </source>
</evidence>
<keyword evidence="2" id="KW-0805">Transcription regulation</keyword>
<evidence type="ECO:0000259" key="7">
    <source>
        <dbReference type="Pfam" id="PF04545"/>
    </source>
</evidence>
<evidence type="ECO:0000313" key="9">
    <source>
        <dbReference type="Proteomes" id="UP001139319"/>
    </source>
</evidence>
<dbReference type="Gene3D" id="1.10.1740.10">
    <property type="match status" value="1"/>
</dbReference>
<evidence type="ECO:0000256" key="2">
    <source>
        <dbReference type="ARBA" id="ARBA00023015"/>
    </source>
</evidence>
<dbReference type="PANTHER" id="PTHR43133">
    <property type="entry name" value="RNA POLYMERASE ECF-TYPE SIGMA FACTO"/>
    <property type="match status" value="1"/>
</dbReference>
<comment type="caution">
    <text evidence="8">The sequence shown here is derived from an EMBL/GenBank/DDBJ whole genome shotgun (WGS) entry which is preliminary data.</text>
</comment>
<gene>
    <name evidence="8" type="ORF">M6D89_02125</name>
</gene>
<dbReference type="InterPro" id="IPR013325">
    <property type="entry name" value="RNA_pol_sigma_r2"/>
</dbReference>
<dbReference type="GO" id="GO:0003677">
    <property type="term" value="F:DNA binding"/>
    <property type="evidence" value="ECO:0007669"/>
    <property type="project" value="UniProtKB-KW"/>
</dbReference>
<dbReference type="InterPro" id="IPR014284">
    <property type="entry name" value="RNA_pol_sigma-70_dom"/>
</dbReference>
<dbReference type="GO" id="GO:0006352">
    <property type="term" value="P:DNA-templated transcription initiation"/>
    <property type="evidence" value="ECO:0007669"/>
    <property type="project" value="InterPro"/>
</dbReference>
<dbReference type="Gene3D" id="1.10.10.10">
    <property type="entry name" value="Winged helix-like DNA-binding domain superfamily/Winged helix DNA-binding domain"/>
    <property type="match status" value="1"/>
</dbReference>
<comment type="similarity">
    <text evidence="1">Belongs to the sigma-70 factor family. ECF subfamily.</text>
</comment>
<dbReference type="Proteomes" id="UP001139319">
    <property type="component" value="Unassembled WGS sequence"/>
</dbReference>
<keyword evidence="3" id="KW-0731">Sigma factor</keyword>
<feature type="domain" description="RNA polymerase sigma-70 region 2" evidence="6">
    <location>
        <begin position="25"/>
        <end position="92"/>
    </location>
</feature>
<dbReference type="InterPro" id="IPR039425">
    <property type="entry name" value="RNA_pol_sigma-70-like"/>
</dbReference>
<dbReference type="NCBIfam" id="TIGR02937">
    <property type="entry name" value="sigma70-ECF"/>
    <property type="match status" value="1"/>
</dbReference>
<reference evidence="8" key="1">
    <citation type="submission" date="2022-05" db="EMBL/GenBank/DDBJ databases">
        <authorList>
            <person name="Sun H.-N."/>
        </authorList>
    </citation>
    <scope>NUCLEOTIDE SEQUENCE</scope>
    <source>
        <strain evidence="8">HB14</strain>
    </source>
</reference>
<dbReference type="AlphaFoldDB" id="A0A9X2KRQ2"/>
<dbReference type="InterPro" id="IPR013324">
    <property type="entry name" value="RNA_pol_sigma_r3/r4-like"/>
</dbReference>
<proteinExistence type="inferred from homology"/>
<evidence type="ECO:0000313" key="8">
    <source>
        <dbReference type="EMBL" id="MCP8898091.1"/>
    </source>
</evidence>
<keyword evidence="4" id="KW-0238">DNA-binding</keyword>
<feature type="domain" description="RNA polymerase sigma-70 region 4" evidence="7">
    <location>
        <begin position="126"/>
        <end position="174"/>
    </location>
</feature>
<keyword evidence="9" id="KW-1185">Reference proteome</keyword>
<evidence type="ECO:0000256" key="4">
    <source>
        <dbReference type="ARBA" id="ARBA00023125"/>
    </source>
</evidence>
<dbReference type="SUPFAM" id="SSF88659">
    <property type="entry name" value="Sigma3 and sigma4 domains of RNA polymerase sigma factors"/>
    <property type="match status" value="1"/>
</dbReference>
<dbReference type="InterPro" id="IPR036388">
    <property type="entry name" value="WH-like_DNA-bd_sf"/>
</dbReference>